<dbReference type="InterPro" id="IPR008969">
    <property type="entry name" value="CarboxyPept-like_regulatory"/>
</dbReference>
<name>X1UL73_9ZZZZ</name>
<dbReference type="AlphaFoldDB" id="X1UL73"/>
<dbReference type="Pfam" id="PF13620">
    <property type="entry name" value="CarboxypepD_reg"/>
    <property type="match status" value="1"/>
</dbReference>
<protein>
    <recommendedName>
        <fullName evidence="2">Carboxypeptidase regulatory-like domain-containing protein</fullName>
    </recommendedName>
</protein>
<evidence type="ECO:0000313" key="1">
    <source>
        <dbReference type="EMBL" id="GAJ04347.1"/>
    </source>
</evidence>
<evidence type="ECO:0008006" key="2">
    <source>
        <dbReference type="Google" id="ProtNLM"/>
    </source>
</evidence>
<sequence>AIEASRTKGCGPLRVTARTDEGGHYHLEGLGEAIYTVECDTTPGYLPIDGFDEKRRRMSVTAMAFKPQAARRVNMKLGEKVAGIDFPVTVGASVTGRVFDVEGRPVEDARVMAGRPEDRIIYGDTSAADGTFRIRGFATGPDFYVRAQTEGFALAMLGPFNLTDQGLHDVEFVLEPREEVAAARLVPDEDDLAAVRGIVGVGGQPTINQVVRIYPPDRIPYGGQMARTDVHGVYGFERLSPGEYKGDG</sequence>
<dbReference type="EMBL" id="BARW01030283">
    <property type="protein sequence ID" value="GAJ04347.1"/>
    <property type="molecule type" value="Genomic_DNA"/>
</dbReference>
<dbReference type="Gene3D" id="2.60.40.1120">
    <property type="entry name" value="Carboxypeptidase-like, regulatory domain"/>
    <property type="match status" value="1"/>
</dbReference>
<reference evidence="1" key="1">
    <citation type="journal article" date="2014" name="Front. Microbiol.">
        <title>High frequency of phylogenetically diverse reductive dehalogenase-homologous genes in deep subseafloor sedimentary metagenomes.</title>
        <authorList>
            <person name="Kawai M."/>
            <person name="Futagami T."/>
            <person name="Toyoda A."/>
            <person name="Takaki Y."/>
            <person name="Nishi S."/>
            <person name="Hori S."/>
            <person name="Arai W."/>
            <person name="Tsubouchi T."/>
            <person name="Morono Y."/>
            <person name="Uchiyama I."/>
            <person name="Ito T."/>
            <person name="Fujiyama A."/>
            <person name="Inagaki F."/>
            <person name="Takami H."/>
        </authorList>
    </citation>
    <scope>NUCLEOTIDE SEQUENCE</scope>
    <source>
        <strain evidence="1">Expedition CK06-06</strain>
    </source>
</reference>
<accession>X1UL73</accession>
<proteinExistence type="predicted"/>
<organism evidence="1">
    <name type="scientific">marine sediment metagenome</name>
    <dbReference type="NCBI Taxonomy" id="412755"/>
    <lineage>
        <taxon>unclassified sequences</taxon>
        <taxon>metagenomes</taxon>
        <taxon>ecological metagenomes</taxon>
    </lineage>
</organism>
<dbReference type="SUPFAM" id="SSF49464">
    <property type="entry name" value="Carboxypeptidase regulatory domain-like"/>
    <property type="match status" value="1"/>
</dbReference>
<feature type="non-terminal residue" evidence="1">
    <location>
        <position position="1"/>
    </location>
</feature>
<comment type="caution">
    <text evidence="1">The sequence shown here is derived from an EMBL/GenBank/DDBJ whole genome shotgun (WGS) entry which is preliminary data.</text>
</comment>
<gene>
    <name evidence="1" type="ORF">S12H4_48450</name>
</gene>